<evidence type="ECO:0000313" key="1">
    <source>
        <dbReference type="EMBL" id="KAJ0965361.1"/>
    </source>
</evidence>
<organism evidence="1 2">
    <name type="scientific">Dioscorea zingiberensis</name>
    <dbReference type="NCBI Taxonomy" id="325984"/>
    <lineage>
        <taxon>Eukaryota</taxon>
        <taxon>Viridiplantae</taxon>
        <taxon>Streptophyta</taxon>
        <taxon>Embryophyta</taxon>
        <taxon>Tracheophyta</taxon>
        <taxon>Spermatophyta</taxon>
        <taxon>Magnoliopsida</taxon>
        <taxon>Liliopsida</taxon>
        <taxon>Dioscoreales</taxon>
        <taxon>Dioscoreaceae</taxon>
        <taxon>Dioscorea</taxon>
    </lineage>
</organism>
<sequence length="165" mass="18388">MQMSNTRIRERLANRRHGRGGADRFGRGLPPLQYGSVEANGGLALNLESHLDHDGHPLAIIAVDAVQADEFLPWNWRDTSGNVLFQNTICDIDCAHLEGNIHIQAYKILDVRLLLASNVQTCHPTNLLAHLLNVAFYKVCLSHPTVVKPTPDLLDEGSTSRDRMY</sequence>
<keyword evidence="2" id="KW-1185">Reference proteome</keyword>
<name>A0A9D5C273_9LILI</name>
<proteinExistence type="predicted"/>
<comment type="caution">
    <text evidence="1">The sequence shown here is derived from an EMBL/GenBank/DDBJ whole genome shotgun (WGS) entry which is preliminary data.</text>
</comment>
<dbReference type="AlphaFoldDB" id="A0A9D5C273"/>
<gene>
    <name evidence="1" type="ORF">J5N97_026499</name>
</gene>
<evidence type="ECO:0000313" key="2">
    <source>
        <dbReference type="Proteomes" id="UP001085076"/>
    </source>
</evidence>
<dbReference type="EMBL" id="JAGGNH010000008">
    <property type="protein sequence ID" value="KAJ0965361.1"/>
    <property type="molecule type" value="Genomic_DNA"/>
</dbReference>
<reference evidence="1" key="2">
    <citation type="journal article" date="2022" name="Hortic Res">
        <title>The genome of Dioscorea zingiberensis sheds light on the biosynthesis, origin and evolution of the medicinally important diosgenin saponins.</title>
        <authorList>
            <person name="Li Y."/>
            <person name="Tan C."/>
            <person name="Li Z."/>
            <person name="Guo J."/>
            <person name="Li S."/>
            <person name="Chen X."/>
            <person name="Wang C."/>
            <person name="Dai X."/>
            <person name="Yang H."/>
            <person name="Song W."/>
            <person name="Hou L."/>
            <person name="Xu J."/>
            <person name="Tong Z."/>
            <person name="Xu A."/>
            <person name="Yuan X."/>
            <person name="Wang W."/>
            <person name="Yang Q."/>
            <person name="Chen L."/>
            <person name="Sun Z."/>
            <person name="Wang K."/>
            <person name="Pan B."/>
            <person name="Chen J."/>
            <person name="Bao Y."/>
            <person name="Liu F."/>
            <person name="Qi X."/>
            <person name="Gang D.R."/>
            <person name="Wen J."/>
            <person name="Li J."/>
        </authorList>
    </citation>
    <scope>NUCLEOTIDE SEQUENCE</scope>
    <source>
        <strain evidence="1">Dzin_1.0</strain>
    </source>
</reference>
<protein>
    <submittedName>
        <fullName evidence="1">Uncharacterized protein</fullName>
    </submittedName>
</protein>
<accession>A0A9D5C273</accession>
<dbReference type="Proteomes" id="UP001085076">
    <property type="component" value="Miscellaneous, Linkage group lg08"/>
</dbReference>
<reference evidence="1" key="1">
    <citation type="submission" date="2021-03" db="EMBL/GenBank/DDBJ databases">
        <authorList>
            <person name="Li Z."/>
            <person name="Yang C."/>
        </authorList>
    </citation>
    <scope>NUCLEOTIDE SEQUENCE</scope>
    <source>
        <strain evidence="1">Dzin_1.0</strain>
        <tissue evidence="1">Leaf</tissue>
    </source>
</reference>